<keyword evidence="2" id="KW-1185">Reference proteome</keyword>
<comment type="caution">
    <text evidence="1">The sequence shown here is derived from an EMBL/GenBank/DDBJ whole genome shotgun (WGS) entry which is preliminary data.</text>
</comment>
<reference evidence="1 2" key="1">
    <citation type="journal article" date="2020" name="Microorganisms">
        <title>Reliable Identification of Environmental Pseudomonas Isolates Using the rpoD Gene.</title>
        <authorList>
            <consortium name="The Broad Institute Genome Sequencing Platform"/>
            <person name="Girard L."/>
            <person name="Lood C."/>
            <person name="Rokni-Zadeh H."/>
            <person name="van Noort V."/>
            <person name="Lavigne R."/>
            <person name="De Mot R."/>
        </authorList>
    </citation>
    <scope>NUCLEOTIDE SEQUENCE [LARGE SCALE GENOMIC DNA]</scope>
    <source>
        <strain evidence="1 2">RW7P2</strain>
    </source>
</reference>
<gene>
    <name evidence="1" type="ORF">HU747_02630</name>
</gene>
<evidence type="ECO:0000313" key="2">
    <source>
        <dbReference type="Proteomes" id="UP000628086"/>
    </source>
</evidence>
<organism evidence="1 2">
    <name type="scientific">Pseudomonas taiwanensis</name>
    <dbReference type="NCBI Taxonomy" id="470150"/>
    <lineage>
        <taxon>Bacteria</taxon>
        <taxon>Pseudomonadati</taxon>
        <taxon>Pseudomonadota</taxon>
        <taxon>Gammaproteobacteria</taxon>
        <taxon>Pseudomonadales</taxon>
        <taxon>Pseudomonadaceae</taxon>
        <taxon>Pseudomonas</taxon>
    </lineage>
</organism>
<accession>A0ABR6V1V4</accession>
<protein>
    <submittedName>
        <fullName evidence="1">Uncharacterized protein</fullName>
    </submittedName>
</protein>
<proteinExistence type="predicted"/>
<dbReference type="EMBL" id="JABWRS010000001">
    <property type="protein sequence ID" value="MBC3474484.1"/>
    <property type="molecule type" value="Genomic_DNA"/>
</dbReference>
<evidence type="ECO:0000313" key="1">
    <source>
        <dbReference type="EMBL" id="MBC3474484.1"/>
    </source>
</evidence>
<sequence length="460" mass="51019">MSAIHDQAMHYIYKQVLERVLGNMSQAQRASLQLLVQRLLVAAGGVEYMGALRLLVVQGNDRGSARLLTLLRAAQLTIALRAPETFRLRVLVVCLPALGNHKLESHERLFNTLFMHDDVRVQLQMIEGGEVVPFSRRPTPKAERWTLARNALLLFGHMIDARPEALLGSRMHLELADALRQALAGQKGGDVVLTAMPARQRRRYLSWARRTLRQAGEQGLRGMPQCLAEVLDGLGALHAVAGTALDPARDPELPASEPAMLRVIAVDDLCVSQPGSDPLDELLGCRFESNLDGKPLGAFLDPLAITHLHEMRAQCIDPDTPRLSLRLANASSLLRPYEAVQARFAKTYGISQAQLTCALFSPFAHRGRDLERYLQCRQPDMLVALPYLHRALQGKPCPEPVKDWLVNTSGLTLAQMRAIYEGRIPPSARQILTSLARRDVQLRLLRRQPHSTPAPCKASP</sequence>
<name>A0ABR6V1V4_9PSED</name>
<dbReference type="RefSeq" id="WP_104881674.1">
    <property type="nucleotide sequence ID" value="NZ_JABWRR010000001.1"/>
</dbReference>
<dbReference type="Proteomes" id="UP000628086">
    <property type="component" value="Unassembled WGS sequence"/>
</dbReference>